<evidence type="ECO:0008006" key="5">
    <source>
        <dbReference type="Google" id="ProtNLM"/>
    </source>
</evidence>
<dbReference type="Pfam" id="PF13812">
    <property type="entry name" value="PPR_3"/>
    <property type="match status" value="1"/>
</dbReference>
<dbReference type="InterPro" id="IPR011990">
    <property type="entry name" value="TPR-like_helical_dom_sf"/>
</dbReference>
<sequence>MRGSNKAVKQLCSKKKLLSKASRNLTARLNTPSRVKDNEELSVSLRSSLLGGPSRSSERAEHRLFNALSNILGGDSGTVLGLSNLPASEVSYDKKSLETDLDVPWFPNVPNTIMSHQKKEMSRVRKGKWVFKNTQSRRFERLVNMCGDRLGSKTALEVFGKLGRESGVKDYNAFVARCVQDARTSQDDEDSLVHIQNAYLLIREMNEQGFQVDEKTFGSLLSYLIDMEMVEEFHFFLELIKNGSHTLNPRLGYYEMLLWIRVDHEDKVQELCKSIVIDADGDGFQLAENYLLALCEADRKKELLQLLEVVDITEVSSRDYVSNIFKSSGRLLMEEFAENLILALKASKAAEDISYFITNYAISMPNLAVRNFLEYYCKHLLNFNEEDEKLHYRICPICLKQESVEDVVIKFEDMHKKLDVIPSSKSYEMLIIYSCDSLEVHAALAIIDQMCQLGLALSFSAVSPILHSIEESCEFDLVHPIYSVIRCHNLKPNDEAFRILIQLFVKMKDFEGAYNMLNDLKEMNMKPTTYMYNAILGGHFREASCAFILAAQSVLNTLFLKFVTSFQKNFCAAELVLAQMKGADVKPDCQTFSYLISNSEREQDIVKYYEVMQAAKVPATKHIYMALINAYVKCGQFEKAKQVVLDKGLPAKNMNEVKSVCVSALASCGQMSDALELYEEIKQAGCHLEPKAVISLIEHLQSKGDLNTLLELLKELKDPDFWFDGCERVVGYCIRHKHISFAIDLLKQLKDQDEMLTYAALDQVFCRIYEIEPIDLQIGLDLLQVVKEELMLFPSRTSLDFLLSACVSARDPRCGRLVCEEYLKAGLAFNVLTYLRLVKACCNRV</sequence>
<dbReference type="InterPro" id="IPR002885">
    <property type="entry name" value="PPR_rpt"/>
</dbReference>
<protein>
    <recommendedName>
        <fullName evidence="5">Pentatricopeptide repeat-containing protein</fullName>
    </recommendedName>
</protein>
<name>A0A835LBX0_9MAGN</name>
<dbReference type="Proteomes" id="UP000631114">
    <property type="component" value="Unassembled WGS sequence"/>
</dbReference>
<comment type="caution">
    <text evidence="3">The sequence shown here is derived from an EMBL/GenBank/DDBJ whole genome shotgun (WGS) entry which is preliminary data.</text>
</comment>
<evidence type="ECO:0000256" key="2">
    <source>
        <dbReference type="PROSITE-ProRule" id="PRU00708"/>
    </source>
</evidence>
<dbReference type="Pfam" id="PF01535">
    <property type="entry name" value="PPR"/>
    <property type="match status" value="2"/>
</dbReference>
<dbReference type="EMBL" id="JADFTS010000009">
    <property type="protein sequence ID" value="KAF9588775.1"/>
    <property type="molecule type" value="Genomic_DNA"/>
</dbReference>
<dbReference type="PANTHER" id="PTHR47262">
    <property type="entry name" value="OS02G0132600 PROTEIN"/>
    <property type="match status" value="1"/>
</dbReference>
<feature type="repeat" description="PPR" evidence="2">
    <location>
        <begin position="493"/>
        <end position="527"/>
    </location>
</feature>
<reference evidence="3 4" key="1">
    <citation type="submission" date="2020-10" db="EMBL/GenBank/DDBJ databases">
        <title>The Coptis chinensis genome and diversification of protoberbering-type alkaloids.</title>
        <authorList>
            <person name="Wang B."/>
            <person name="Shu S."/>
            <person name="Song C."/>
            <person name="Liu Y."/>
        </authorList>
    </citation>
    <scope>NUCLEOTIDE SEQUENCE [LARGE SCALE GENOMIC DNA]</scope>
    <source>
        <strain evidence="3">HL-2020</strain>
        <tissue evidence="3">Leaf</tissue>
    </source>
</reference>
<dbReference type="PANTHER" id="PTHR47262:SF1">
    <property type="entry name" value="OS02G0132600 PROTEIN"/>
    <property type="match status" value="1"/>
</dbReference>
<dbReference type="OrthoDB" id="767661at2759"/>
<dbReference type="PROSITE" id="PS51375">
    <property type="entry name" value="PPR"/>
    <property type="match status" value="1"/>
</dbReference>
<evidence type="ECO:0000313" key="4">
    <source>
        <dbReference type="Proteomes" id="UP000631114"/>
    </source>
</evidence>
<dbReference type="AlphaFoldDB" id="A0A835LBX0"/>
<organism evidence="3 4">
    <name type="scientific">Coptis chinensis</name>
    <dbReference type="NCBI Taxonomy" id="261450"/>
    <lineage>
        <taxon>Eukaryota</taxon>
        <taxon>Viridiplantae</taxon>
        <taxon>Streptophyta</taxon>
        <taxon>Embryophyta</taxon>
        <taxon>Tracheophyta</taxon>
        <taxon>Spermatophyta</taxon>
        <taxon>Magnoliopsida</taxon>
        <taxon>Ranunculales</taxon>
        <taxon>Ranunculaceae</taxon>
        <taxon>Coptidoideae</taxon>
        <taxon>Coptis</taxon>
    </lineage>
</organism>
<accession>A0A835LBX0</accession>
<keyword evidence="1" id="KW-0677">Repeat</keyword>
<keyword evidence="4" id="KW-1185">Reference proteome</keyword>
<evidence type="ECO:0000256" key="1">
    <source>
        <dbReference type="ARBA" id="ARBA00022737"/>
    </source>
</evidence>
<proteinExistence type="predicted"/>
<gene>
    <name evidence="3" type="ORF">IFM89_015502</name>
</gene>
<dbReference type="Gene3D" id="1.25.40.10">
    <property type="entry name" value="Tetratricopeptide repeat domain"/>
    <property type="match status" value="3"/>
</dbReference>
<evidence type="ECO:0000313" key="3">
    <source>
        <dbReference type="EMBL" id="KAF9588775.1"/>
    </source>
</evidence>